<dbReference type="Pfam" id="PF00005">
    <property type="entry name" value="ABC_tran"/>
    <property type="match status" value="1"/>
</dbReference>
<dbReference type="PANTHER" id="PTHR42781:SF8">
    <property type="entry name" value="BICARBONATE TRANSPORT ATP-BINDING PROTEIN CMPC"/>
    <property type="match status" value="1"/>
</dbReference>
<proteinExistence type="predicted"/>
<evidence type="ECO:0000313" key="6">
    <source>
        <dbReference type="Proteomes" id="UP000724657"/>
    </source>
</evidence>
<dbReference type="GO" id="GO:0016887">
    <property type="term" value="F:ATP hydrolysis activity"/>
    <property type="evidence" value="ECO:0007669"/>
    <property type="project" value="InterPro"/>
</dbReference>
<evidence type="ECO:0000256" key="1">
    <source>
        <dbReference type="ARBA" id="ARBA00022448"/>
    </source>
</evidence>
<evidence type="ECO:0000256" key="3">
    <source>
        <dbReference type="ARBA" id="ARBA00022840"/>
    </source>
</evidence>
<name>A0A9E2KXW5_9FUSO</name>
<dbReference type="SMART" id="SM00382">
    <property type="entry name" value="AAA"/>
    <property type="match status" value="1"/>
</dbReference>
<dbReference type="InterPro" id="IPR003593">
    <property type="entry name" value="AAA+_ATPase"/>
</dbReference>
<gene>
    <name evidence="5" type="ORF">IAA47_05780</name>
</gene>
<dbReference type="EMBL" id="JAHLFN010000056">
    <property type="protein sequence ID" value="MBU3842478.1"/>
    <property type="molecule type" value="Genomic_DNA"/>
</dbReference>
<reference evidence="5" key="2">
    <citation type="submission" date="2021-04" db="EMBL/GenBank/DDBJ databases">
        <authorList>
            <person name="Gilroy R."/>
        </authorList>
    </citation>
    <scope>NUCLEOTIDE SEQUENCE</scope>
    <source>
        <strain evidence="5">A6-441</strain>
    </source>
</reference>
<dbReference type="Proteomes" id="UP000724657">
    <property type="component" value="Unassembled WGS sequence"/>
</dbReference>
<dbReference type="PROSITE" id="PS00211">
    <property type="entry name" value="ABC_TRANSPORTER_1"/>
    <property type="match status" value="1"/>
</dbReference>
<dbReference type="SUPFAM" id="SSF52540">
    <property type="entry name" value="P-loop containing nucleoside triphosphate hydrolases"/>
    <property type="match status" value="1"/>
</dbReference>
<dbReference type="InterPro" id="IPR050093">
    <property type="entry name" value="ABC_SmlMolc_Importer"/>
</dbReference>
<keyword evidence="3 5" id="KW-0067">ATP-binding</keyword>
<keyword evidence="1" id="KW-0813">Transport</keyword>
<protein>
    <submittedName>
        <fullName evidence="5">ABC transporter ATP-binding protein</fullName>
    </submittedName>
</protein>
<dbReference type="InterPro" id="IPR027417">
    <property type="entry name" value="P-loop_NTPase"/>
</dbReference>
<dbReference type="InterPro" id="IPR017871">
    <property type="entry name" value="ABC_transporter-like_CS"/>
</dbReference>
<reference evidence="5" key="1">
    <citation type="journal article" date="2021" name="PeerJ">
        <title>Extensive microbial diversity within the chicken gut microbiome revealed by metagenomics and culture.</title>
        <authorList>
            <person name="Gilroy R."/>
            <person name="Ravi A."/>
            <person name="Getino M."/>
            <person name="Pursley I."/>
            <person name="Horton D.L."/>
            <person name="Alikhan N.F."/>
            <person name="Baker D."/>
            <person name="Gharbi K."/>
            <person name="Hall N."/>
            <person name="Watson M."/>
            <person name="Adriaenssens E.M."/>
            <person name="Foster-Nyarko E."/>
            <person name="Jarju S."/>
            <person name="Secka A."/>
            <person name="Antonio M."/>
            <person name="Oren A."/>
            <person name="Chaudhuri R.R."/>
            <person name="La Ragione R."/>
            <person name="Hildebrand F."/>
            <person name="Pallen M.J."/>
        </authorList>
    </citation>
    <scope>NUCLEOTIDE SEQUENCE</scope>
    <source>
        <strain evidence="5">A6-441</strain>
    </source>
</reference>
<comment type="caution">
    <text evidence="5">The sequence shown here is derived from an EMBL/GenBank/DDBJ whole genome shotgun (WGS) entry which is preliminary data.</text>
</comment>
<evidence type="ECO:0000259" key="4">
    <source>
        <dbReference type="PROSITE" id="PS50893"/>
    </source>
</evidence>
<organism evidence="5 6">
    <name type="scientific">Candidatus Fusobacterium pullicola</name>
    <dbReference type="NCBI Taxonomy" id="2838601"/>
    <lineage>
        <taxon>Bacteria</taxon>
        <taxon>Fusobacteriati</taxon>
        <taxon>Fusobacteriota</taxon>
        <taxon>Fusobacteriia</taxon>
        <taxon>Fusobacteriales</taxon>
        <taxon>Fusobacteriaceae</taxon>
        <taxon>Fusobacterium</taxon>
    </lineage>
</organism>
<evidence type="ECO:0000313" key="5">
    <source>
        <dbReference type="EMBL" id="MBU3842478.1"/>
    </source>
</evidence>
<dbReference type="AlphaFoldDB" id="A0A9E2KXW5"/>
<accession>A0A9E2KXW5</accession>
<dbReference type="PANTHER" id="PTHR42781">
    <property type="entry name" value="SPERMIDINE/PUTRESCINE IMPORT ATP-BINDING PROTEIN POTA"/>
    <property type="match status" value="1"/>
</dbReference>
<dbReference type="GO" id="GO:0005524">
    <property type="term" value="F:ATP binding"/>
    <property type="evidence" value="ECO:0007669"/>
    <property type="project" value="UniProtKB-KW"/>
</dbReference>
<dbReference type="InterPro" id="IPR003439">
    <property type="entry name" value="ABC_transporter-like_ATP-bd"/>
</dbReference>
<feature type="domain" description="ABC transporter" evidence="4">
    <location>
        <begin position="5"/>
        <end position="223"/>
    </location>
</feature>
<dbReference type="Gene3D" id="3.40.50.300">
    <property type="entry name" value="P-loop containing nucleotide triphosphate hydrolases"/>
    <property type="match status" value="1"/>
</dbReference>
<evidence type="ECO:0000256" key="2">
    <source>
        <dbReference type="ARBA" id="ARBA00022741"/>
    </source>
</evidence>
<dbReference type="PROSITE" id="PS50893">
    <property type="entry name" value="ABC_TRANSPORTER_2"/>
    <property type="match status" value="1"/>
</dbReference>
<sequence>MKEIYSLKSLSKSYGERKVFENIDLEIRNDEITIILGKSGCGKTTLMRILSKLDRDITGEVKFCNTSGVEISGRYGFVFQESRLLPWFNVEENISIHGRVKDIDIYLDMIGLKEYRYSYPEELSGGMAQRVAIARALSYEPDTLFMDEPFSALDYFTRRQLHKELLKIHKATGIGVIFVTHNLDEALTLAHRILLIKDGKILDFKIDKDFPREIDDIELVRLKSKIIKLIES</sequence>
<keyword evidence="2" id="KW-0547">Nucleotide-binding</keyword>